<organism evidence="1 2">
    <name type="scientific">Ilex paraguariensis</name>
    <name type="common">yerba mate</name>
    <dbReference type="NCBI Taxonomy" id="185542"/>
    <lineage>
        <taxon>Eukaryota</taxon>
        <taxon>Viridiplantae</taxon>
        <taxon>Streptophyta</taxon>
        <taxon>Embryophyta</taxon>
        <taxon>Tracheophyta</taxon>
        <taxon>Spermatophyta</taxon>
        <taxon>Magnoliopsida</taxon>
        <taxon>eudicotyledons</taxon>
        <taxon>Gunneridae</taxon>
        <taxon>Pentapetalae</taxon>
        <taxon>asterids</taxon>
        <taxon>campanulids</taxon>
        <taxon>Aquifoliales</taxon>
        <taxon>Aquifoliaceae</taxon>
        <taxon>Ilex</taxon>
    </lineage>
</organism>
<dbReference type="AlphaFoldDB" id="A0ABC8UDX9"/>
<accession>A0ABC8UDX9</accession>
<sequence>ICLGQQLFNSFYSQFLRPKSDLFMPAFPHLLSSVFLPKPTSVSSIFSSFFEQKPILIRCHDAPTDSAGGCPL</sequence>
<gene>
    <name evidence="1" type="ORF">ILEXP_LOCUS48668</name>
</gene>
<name>A0ABC8UDX9_9AQUA</name>
<reference evidence="1 2" key="1">
    <citation type="submission" date="2024-02" db="EMBL/GenBank/DDBJ databases">
        <authorList>
            <person name="Vignale AGUSTIN F."/>
            <person name="Sosa J E."/>
            <person name="Modenutti C."/>
        </authorList>
    </citation>
    <scope>NUCLEOTIDE SEQUENCE [LARGE SCALE GENOMIC DNA]</scope>
</reference>
<dbReference type="EMBL" id="CAUOFW020007299">
    <property type="protein sequence ID" value="CAK9178743.1"/>
    <property type="molecule type" value="Genomic_DNA"/>
</dbReference>
<protein>
    <submittedName>
        <fullName evidence="1">Uncharacterized protein</fullName>
    </submittedName>
</protein>
<proteinExistence type="predicted"/>
<comment type="caution">
    <text evidence="1">The sequence shown here is derived from an EMBL/GenBank/DDBJ whole genome shotgun (WGS) entry which is preliminary data.</text>
</comment>
<evidence type="ECO:0000313" key="1">
    <source>
        <dbReference type="EMBL" id="CAK9178743.1"/>
    </source>
</evidence>
<keyword evidence="2" id="KW-1185">Reference proteome</keyword>
<evidence type="ECO:0000313" key="2">
    <source>
        <dbReference type="Proteomes" id="UP001642360"/>
    </source>
</evidence>
<feature type="non-terminal residue" evidence="1">
    <location>
        <position position="1"/>
    </location>
</feature>
<dbReference type="Proteomes" id="UP001642360">
    <property type="component" value="Unassembled WGS sequence"/>
</dbReference>